<dbReference type="Pfam" id="PF14378">
    <property type="entry name" value="PAP2_3"/>
    <property type="match status" value="1"/>
</dbReference>
<name>A0A4V2JSY2_PROTD</name>
<keyword evidence="1" id="KW-0812">Transmembrane</keyword>
<keyword evidence="4" id="KW-1185">Reference proteome</keyword>
<accession>A0A4V2JSY2</accession>
<dbReference type="InterPro" id="IPR026841">
    <property type="entry name" value="Aur1/Ipt1"/>
</dbReference>
<protein>
    <recommendedName>
        <fullName evidence="2">Inositolphosphotransferase Aur1/Ipt1 domain-containing protein</fullName>
    </recommendedName>
</protein>
<dbReference type="OrthoDB" id="9790723at2"/>
<dbReference type="Proteomes" id="UP000291933">
    <property type="component" value="Unassembled WGS sequence"/>
</dbReference>
<comment type="caution">
    <text evidence="3">The sequence shown here is derived from an EMBL/GenBank/DDBJ whole genome shotgun (WGS) entry which is preliminary data.</text>
</comment>
<proteinExistence type="predicted"/>
<dbReference type="GO" id="GO:0016020">
    <property type="term" value="C:membrane"/>
    <property type="evidence" value="ECO:0007669"/>
    <property type="project" value="UniProtKB-SubCell"/>
</dbReference>
<evidence type="ECO:0000256" key="1">
    <source>
        <dbReference type="SAM" id="Phobius"/>
    </source>
</evidence>
<feature type="transmembrane region" description="Helical" evidence="1">
    <location>
        <begin position="66"/>
        <end position="85"/>
    </location>
</feature>
<evidence type="ECO:0000259" key="2">
    <source>
        <dbReference type="Pfam" id="PF14378"/>
    </source>
</evidence>
<dbReference type="AlphaFoldDB" id="A0A4V2JSY2"/>
<organism evidence="3 4">
    <name type="scientific">Propioniciclava tarda</name>
    <dbReference type="NCBI Taxonomy" id="433330"/>
    <lineage>
        <taxon>Bacteria</taxon>
        <taxon>Bacillati</taxon>
        <taxon>Actinomycetota</taxon>
        <taxon>Actinomycetes</taxon>
        <taxon>Propionibacteriales</taxon>
        <taxon>Propionibacteriaceae</taxon>
        <taxon>Propioniciclava</taxon>
    </lineage>
</organism>
<reference evidence="3 4" key="1">
    <citation type="submission" date="2019-01" db="EMBL/GenBank/DDBJ databases">
        <title>Lactibacter flavus gen. nov., sp. nov., a novel bacterium of the family Propionibacteriaceae isolated from raw milk and dairy products.</title>
        <authorList>
            <person name="Huptas C."/>
            <person name="Wenning M."/>
            <person name="Breitenwieser F."/>
            <person name="Doll E."/>
            <person name="Von Neubeck M."/>
            <person name="Busse H.-J."/>
            <person name="Scherer S."/>
        </authorList>
    </citation>
    <scope>NUCLEOTIDE SEQUENCE [LARGE SCALE GENOMIC DNA]</scope>
    <source>
        <strain evidence="4">DSM 22130 / JCM 15804 / WR061</strain>
    </source>
</reference>
<dbReference type="EMBL" id="SDMR01000017">
    <property type="protein sequence ID" value="TBT93148.1"/>
    <property type="molecule type" value="Genomic_DNA"/>
</dbReference>
<feature type="transmembrane region" description="Helical" evidence="1">
    <location>
        <begin position="97"/>
        <end position="115"/>
    </location>
</feature>
<sequence>MTDAAAPGPLGRTRLGRWVWKHRYGLSLLYIPAFIGYFLTTEHRERAHETSVRCALDDKIPFREEWILAYGAWFPYLLGFAGWLYANDKDRSEYKRAYYHLVAGMTIILVIYELWPNRQDLQPATYPRENLFTEVVRRLQTFDSQSNVCPSLHVYTTLCVNDALQSSKLLKHPEIVRPASWVLTGLISASTCFLKQHSVLDGIAAAGLFGVLKAAPRLLRP</sequence>
<dbReference type="RefSeq" id="WP_131172785.1">
    <property type="nucleotide sequence ID" value="NZ_FXTL01000017.1"/>
</dbReference>
<keyword evidence="1" id="KW-0472">Membrane</keyword>
<gene>
    <name evidence="3" type="ORF">ET996_11900</name>
</gene>
<evidence type="ECO:0000313" key="3">
    <source>
        <dbReference type="EMBL" id="TBT93148.1"/>
    </source>
</evidence>
<feature type="transmembrane region" description="Helical" evidence="1">
    <location>
        <begin position="24"/>
        <end position="40"/>
    </location>
</feature>
<evidence type="ECO:0000313" key="4">
    <source>
        <dbReference type="Proteomes" id="UP000291933"/>
    </source>
</evidence>
<feature type="domain" description="Inositolphosphotransferase Aur1/Ipt1" evidence="2">
    <location>
        <begin position="69"/>
        <end position="211"/>
    </location>
</feature>
<keyword evidence="1" id="KW-1133">Transmembrane helix</keyword>